<dbReference type="Gene3D" id="3.90.1720.10">
    <property type="entry name" value="endopeptidase domain like (from Nostoc punctiforme)"/>
    <property type="match status" value="1"/>
</dbReference>
<keyword evidence="5" id="KW-1133">Transmembrane helix</keyword>
<evidence type="ECO:0000256" key="2">
    <source>
        <dbReference type="ARBA" id="ARBA00022670"/>
    </source>
</evidence>
<evidence type="ECO:0000256" key="5">
    <source>
        <dbReference type="SAM" id="Phobius"/>
    </source>
</evidence>
<keyword evidence="3" id="KW-0378">Hydrolase</keyword>
<keyword evidence="5" id="KW-0812">Transmembrane</keyword>
<keyword evidence="2" id="KW-0645">Protease</keyword>
<dbReference type="Pfam" id="PF00877">
    <property type="entry name" value="NLPC_P60"/>
    <property type="match status" value="1"/>
</dbReference>
<dbReference type="GO" id="GO:0006508">
    <property type="term" value="P:proteolysis"/>
    <property type="evidence" value="ECO:0007669"/>
    <property type="project" value="UniProtKB-KW"/>
</dbReference>
<dbReference type="SUPFAM" id="SSF53955">
    <property type="entry name" value="Lysozyme-like"/>
    <property type="match status" value="1"/>
</dbReference>
<dbReference type="EMBL" id="MG973074">
    <property type="protein sequence ID" value="AYD68740.1"/>
    <property type="molecule type" value="Genomic_DNA"/>
</dbReference>
<keyword evidence="4" id="KW-0788">Thiol protease</keyword>
<accession>A0A386JC55</accession>
<dbReference type="PANTHER" id="PTHR47359">
    <property type="entry name" value="PEPTIDOGLYCAN DL-ENDOPEPTIDASE CWLO"/>
    <property type="match status" value="1"/>
</dbReference>
<dbReference type="InterPro" id="IPR023346">
    <property type="entry name" value="Lysozyme-like_dom_sf"/>
</dbReference>
<dbReference type="GO" id="GO:0008234">
    <property type="term" value="F:cysteine-type peptidase activity"/>
    <property type="evidence" value="ECO:0007669"/>
    <property type="project" value="UniProtKB-KW"/>
</dbReference>
<gene>
    <name evidence="7" type="ORF">pHSJD-312_00119</name>
</gene>
<dbReference type="InterPro" id="IPR051794">
    <property type="entry name" value="PG_Endopeptidase_C40"/>
</dbReference>
<dbReference type="PANTHER" id="PTHR47359:SF3">
    <property type="entry name" value="NLP_P60 DOMAIN-CONTAINING PROTEIN-RELATED"/>
    <property type="match status" value="1"/>
</dbReference>
<geneLocation type="plasmid" evidence="7">
    <name>pHSJD-312</name>
</geneLocation>
<name>A0A386JC55_CLODI</name>
<evidence type="ECO:0000259" key="6">
    <source>
        <dbReference type="PROSITE" id="PS51935"/>
    </source>
</evidence>
<feature type="transmembrane region" description="Helical" evidence="5">
    <location>
        <begin position="20"/>
        <end position="43"/>
    </location>
</feature>
<comment type="similarity">
    <text evidence="1">Belongs to the peptidase C40 family.</text>
</comment>
<protein>
    <submittedName>
        <fullName evidence="7">Cell wall-binding protein</fullName>
    </submittedName>
</protein>
<keyword evidence="5" id="KW-0472">Membrane</keyword>
<organism evidence="7">
    <name type="scientific">Clostridioides difficile</name>
    <name type="common">Peptoclostridium difficile</name>
    <dbReference type="NCBI Taxonomy" id="1496"/>
    <lineage>
        <taxon>Bacteria</taxon>
        <taxon>Bacillati</taxon>
        <taxon>Bacillota</taxon>
        <taxon>Clostridia</taxon>
        <taxon>Peptostreptococcales</taxon>
        <taxon>Peptostreptococcaceae</taxon>
        <taxon>Clostridioides</taxon>
    </lineage>
</organism>
<dbReference type="PROSITE" id="PS51935">
    <property type="entry name" value="NLPC_P60"/>
    <property type="match status" value="1"/>
</dbReference>
<evidence type="ECO:0000313" key="7">
    <source>
        <dbReference type="EMBL" id="AYD68740.1"/>
    </source>
</evidence>
<sequence length="600" mass="68186">MFEKGLELVKGIAKNKFKKLMFKIMVPYGAFVVLILILLSATFELFTGDKITPNLSSEETKEVQAYIDEKVAQYTSKDYYFLDNQHLLRAEHVEKYLRFLVSNSQVSAKSSVKQLKKKVDEIVDKTLKPDLKYSESQIITRRFYKEKVGEGDDARYVEKVDETVDTIYLLDYANSIYNTNKYIYEIKTETTTIDSDERIEITKPVLSTQENEGEPYDHFREILIKENHVGENDVDMVIGMIINSGSDKKWNWLFGNTLAPYYPGGGQWGELVGVPGELASFFDEASQLTGLPNWVLAGFAKQESNFNPNCQYGGAYGIMQFQKYDTDGSDIWAEHMRKGMGDLFKQAGYSFSSSEQMWGIFLKDARAQIIAGAFEARFYFNYALFRLESMTGIACPNKKNYNTNEYVNQIKWDSDENDPKFKDLLRRAFVLYNVGQGRGMSVNLDKAPHDYPNKVYHYAIEFRNTSISGGSSSEKVNRIISIMRKQLGKPYLWAAEGPNSFDCSGLMLYCFNQAGVKGLPRTSKAQCAASTPISFEQLQPGDFVFVHEKGQSLTNPWNVHHVQMYIGGGKVIEAPESGKDVRITDMRKGPVSYGRFPGLK</sequence>
<dbReference type="Gene3D" id="1.10.530.10">
    <property type="match status" value="1"/>
</dbReference>
<keyword evidence="7" id="KW-0614">Plasmid</keyword>
<dbReference type="SUPFAM" id="SSF54001">
    <property type="entry name" value="Cysteine proteinases"/>
    <property type="match status" value="1"/>
</dbReference>
<proteinExistence type="inferred from homology"/>
<evidence type="ECO:0000256" key="1">
    <source>
        <dbReference type="ARBA" id="ARBA00007074"/>
    </source>
</evidence>
<reference evidence="7" key="1">
    <citation type="journal article" date="2018" name="Sci. Rep.">
        <title>Novel Clade C-I Clostridium difficile strains escape diagnostic tests, differ in pathogenicity potential and carry toxins on extrachromosomal elements.</title>
        <authorList>
            <person name="Ramirez-Vargas G."/>
            <person name="Lopez-Urena D."/>
            <person name="Badilla A."/>
            <person name="Orozco-Aguilar J."/>
            <person name="Murillo T."/>
            <person name="Rojas P."/>
            <person name="Riedel T."/>
            <person name="Overmann J."/>
            <person name="Gonzalez G."/>
            <person name="Chaves-Olarte E."/>
            <person name="Quesada-Gomez C."/>
            <person name="Rodriguez C."/>
        </authorList>
    </citation>
    <scope>NUCLEOTIDE SEQUENCE</scope>
    <source>
        <strain evidence="7">HSJD-312</strain>
        <plasmid evidence="7">pHSJD-312</plasmid>
    </source>
</reference>
<feature type="domain" description="NlpC/P60" evidence="6">
    <location>
        <begin position="473"/>
        <end position="600"/>
    </location>
</feature>
<evidence type="ECO:0000256" key="3">
    <source>
        <dbReference type="ARBA" id="ARBA00022801"/>
    </source>
</evidence>
<dbReference type="InterPro" id="IPR038765">
    <property type="entry name" value="Papain-like_cys_pep_sf"/>
</dbReference>
<dbReference type="AlphaFoldDB" id="A0A386JC55"/>
<dbReference type="InterPro" id="IPR000064">
    <property type="entry name" value="NLP_P60_dom"/>
</dbReference>
<evidence type="ECO:0000256" key="4">
    <source>
        <dbReference type="ARBA" id="ARBA00022807"/>
    </source>
</evidence>